<name>A0A2P5P7P9_9CHLR</name>
<proteinExistence type="predicted"/>
<comment type="caution">
    <text evidence="2">The sequence shown here is derived from an EMBL/GenBank/DDBJ whole genome shotgun (WGS) entry which is preliminary data.</text>
</comment>
<dbReference type="CDD" id="cd09631">
    <property type="entry name" value="DOMON_DOH"/>
    <property type="match status" value="1"/>
</dbReference>
<gene>
    <name evidence="2" type="ORF">JP09_004275</name>
</gene>
<evidence type="ECO:0000313" key="2">
    <source>
        <dbReference type="EMBL" id="PPD58333.1"/>
    </source>
</evidence>
<protein>
    <submittedName>
        <fullName evidence="2">Uncharacterized protein</fullName>
    </submittedName>
</protein>
<evidence type="ECO:0000313" key="3">
    <source>
        <dbReference type="Proteomes" id="UP000235653"/>
    </source>
</evidence>
<dbReference type="SMART" id="SM00664">
    <property type="entry name" value="DoH"/>
    <property type="match status" value="1"/>
</dbReference>
<reference evidence="2 3" key="1">
    <citation type="journal article" date="2017" name="ISME J.">
        <title>Grape pomace compost harbors organohalide-respiring Dehalogenimonas species with novel reductive dehalogenase genes.</title>
        <authorList>
            <person name="Yang Y."/>
            <person name="Higgins S.A."/>
            <person name="Yan J."/>
            <person name="Simsir B."/>
            <person name="Chourey K."/>
            <person name="Iyer R."/>
            <person name="Hettich R.L."/>
            <person name="Baldwin B."/>
            <person name="Ogles D.M."/>
            <person name="Loffler F.E."/>
        </authorList>
    </citation>
    <scope>NUCLEOTIDE SEQUENCE [LARGE SCALE GENOMIC DNA]</scope>
    <source>
        <strain evidence="2 3">GP</strain>
    </source>
</reference>
<dbReference type="RefSeq" id="WP_102331745.1">
    <property type="nucleotide sequence ID" value="NZ_CP058566.2"/>
</dbReference>
<dbReference type="InterPro" id="IPR005018">
    <property type="entry name" value="DOMON_domain"/>
</dbReference>
<dbReference type="AlphaFoldDB" id="A0A2P5P7P9"/>
<dbReference type="Pfam" id="PF03351">
    <property type="entry name" value="DOMON"/>
    <property type="match status" value="1"/>
</dbReference>
<dbReference type="EMBL" id="JQAN02000008">
    <property type="protein sequence ID" value="PPD58333.1"/>
    <property type="molecule type" value="Genomic_DNA"/>
</dbReference>
<sequence>MKLRNSDRSLAKLVIIIPLAVIAISTMTACGGGGTPTTSNPPTSQPPTTTLPPSLNFPSGKYVNEVTYVDQFTLAYTVTDDGIISIGIKAKTGGWFAIAVGSPHGQSDIWIGYVTGGQVTLLDTHNASYSGAHPLDTGSGGTDDLTNITGSEGNGVTTIEFKRKLDTADKYDLPLVAGSNIVTWAIGPSDDTNQEHSVIGLATFEIRQLPSH</sequence>
<feature type="compositionally biased region" description="Low complexity" evidence="1">
    <location>
        <begin position="36"/>
        <end position="54"/>
    </location>
</feature>
<accession>A0A2P5P7P9</accession>
<dbReference type="Proteomes" id="UP000235653">
    <property type="component" value="Unassembled WGS sequence"/>
</dbReference>
<dbReference type="PROSITE" id="PS51257">
    <property type="entry name" value="PROKAR_LIPOPROTEIN"/>
    <property type="match status" value="1"/>
</dbReference>
<dbReference type="OrthoDB" id="162514at2"/>
<keyword evidence="3" id="KW-1185">Reference proteome</keyword>
<dbReference type="InterPro" id="IPR045266">
    <property type="entry name" value="DOH_DOMON"/>
</dbReference>
<organism evidence="2 3">
    <name type="scientific">Dehalogenimonas etheniformans</name>
    <dbReference type="NCBI Taxonomy" id="1536648"/>
    <lineage>
        <taxon>Bacteria</taxon>
        <taxon>Bacillati</taxon>
        <taxon>Chloroflexota</taxon>
        <taxon>Dehalococcoidia</taxon>
        <taxon>Dehalococcoidales</taxon>
        <taxon>Dehalococcoidaceae</taxon>
        <taxon>Dehalogenimonas</taxon>
    </lineage>
</organism>
<feature type="region of interest" description="Disordered" evidence="1">
    <location>
        <begin position="33"/>
        <end position="54"/>
    </location>
</feature>
<evidence type="ECO:0000256" key="1">
    <source>
        <dbReference type="SAM" id="MobiDB-lite"/>
    </source>
</evidence>
<dbReference type="PROSITE" id="PS50836">
    <property type="entry name" value="DOMON"/>
    <property type="match status" value="1"/>
</dbReference>